<keyword evidence="1" id="KW-1133">Transmembrane helix</keyword>
<protein>
    <submittedName>
        <fullName evidence="2">Uncharacterized protein</fullName>
    </submittedName>
</protein>
<feature type="transmembrane region" description="Helical" evidence="1">
    <location>
        <begin position="48"/>
        <end position="64"/>
    </location>
</feature>
<dbReference type="EMBL" id="WSTB01000003">
    <property type="protein sequence ID" value="MWB94200.1"/>
    <property type="molecule type" value="Genomic_DNA"/>
</dbReference>
<feature type="transmembrane region" description="Helical" evidence="1">
    <location>
        <begin position="104"/>
        <end position="122"/>
    </location>
</feature>
<proteinExistence type="predicted"/>
<evidence type="ECO:0000313" key="2">
    <source>
        <dbReference type="EMBL" id="MWB94200.1"/>
    </source>
</evidence>
<keyword evidence="1" id="KW-0812">Transmembrane</keyword>
<dbReference type="Proteomes" id="UP000471501">
    <property type="component" value="Unassembled WGS sequence"/>
</dbReference>
<feature type="transmembrane region" description="Helical" evidence="1">
    <location>
        <begin position="21"/>
        <end position="42"/>
    </location>
</feature>
<evidence type="ECO:0000313" key="3">
    <source>
        <dbReference type="Proteomes" id="UP000471501"/>
    </source>
</evidence>
<comment type="caution">
    <text evidence="2">The sequence shown here is derived from an EMBL/GenBank/DDBJ whole genome shotgun (WGS) entry which is preliminary data.</text>
</comment>
<feature type="transmembrane region" description="Helical" evidence="1">
    <location>
        <begin position="159"/>
        <end position="180"/>
    </location>
</feature>
<dbReference type="AlphaFoldDB" id="A0A6I4NI47"/>
<sequence>MTTEKKPKKIKPKSKGTDLKPYMVAVGVLSLILLLYISYRMYVTERNLIPVSIFALIAGAVFETKRLTKKWWIVISTALGSFFFSFLAFLPGKREHHYDFENHIQIWPYCFLIFFLIFTIAFNKDKIIPKLTEGITLLQSIVIIYWVVDFGLITTDNLFLIILLCLGLLFSFFSFFHAFTGTELTRTSRLTLSIWSTIIFVLLATENIIRIFQNEQIENTENITSGFYIGLQYFLLGVSSVYIVQNYFMLIGFLPGKGTFFNKQYYKDLKELKSDHIKRYSMQQIDILHSLYCIIFTSGIFYLNFHYKIVPKHIAIWIVFVTFPFIIYIYEYITQKNNH</sequence>
<keyword evidence="3" id="KW-1185">Reference proteome</keyword>
<feature type="transmembrane region" description="Helical" evidence="1">
    <location>
        <begin position="192"/>
        <end position="213"/>
    </location>
</feature>
<gene>
    <name evidence="2" type="ORF">GON26_07485</name>
</gene>
<keyword evidence="1" id="KW-0472">Membrane</keyword>
<feature type="transmembrane region" description="Helical" evidence="1">
    <location>
        <begin position="313"/>
        <end position="333"/>
    </location>
</feature>
<evidence type="ECO:0000256" key="1">
    <source>
        <dbReference type="SAM" id="Phobius"/>
    </source>
</evidence>
<feature type="transmembrane region" description="Helical" evidence="1">
    <location>
        <begin position="287"/>
        <end position="307"/>
    </location>
</feature>
<feature type="transmembrane region" description="Helical" evidence="1">
    <location>
        <begin position="134"/>
        <end position="153"/>
    </location>
</feature>
<accession>A0A6I4NI47</accession>
<name>A0A6I4NI47_9FLAO</name>
<feature type="transmembrane region" description="Helical" evidence="1">
    <location>
        <begin position="233"/>
        <end position="254"/>
    </location>
</feature>
<reference evidence="2 3" key="1">
    <citation type="submission" date="2019-12" db="EMBL/GenBank/DDBJ databases">
        <authorList>
            <person name="Kim Y.S."/>
        </authorList>
    </citation>
    <scope>NUCLEOTIDE SEQUENCE [LARGE SCALE GENOMIC DNA]</scope>
    <source>
        <strain evidence="2 3">GA093</strain>
    </source>
</reference>
<organism evidence="2 3">
    <name type="scientific">Flavobacterium hydrocarbonoxydans</name>
    <dbReference type="NCBI Taxonomy" id="2683249"/>
    <lineage>
        <taxon>Bacteria</taxon>
        <taxon>Pseudomonadati</taxon>
        <taxon>Bacteroidota</taxon>
        <taxon>Flavobacteriia</taxon>
        <taxon>Flavobacteriales</taxon>
        <taxon>Flavobacteriaceae</taxon>
        <taxon>Flavobacterium</taxon>
    </lineage>
</organism>
<dbReference type="RefSeq" id="WP_160374148.1">
    <property type="nucleotide sequence ID" value="NZ_WSTB01000003.1"/>
</dbReference>
<feature type="transmembrane region" description="Helical" evidence="1">
    <location>
        <begin position="71"/>
        <end position="92"/>
    </location>
</feature>